<evidence type="ECO:0000259" key="1">
    <source>
        <dbReference type="Pfam" id="PF05699"/>
    </source>
</evidence>
<dbReference type="PANTHER" id="PTHR45749:SF35">
    <property type="entry name" value="AC-LIKE TRANSPOSASE-RELATED"/>
    <property type="match status" value="1"/>
</dbReference>
<evidence type="ECO:0000313" key="3">
    <source>
        <dbReference type="Proteomes" id="UP001174136"/>
    </source>
</evidence>
<dbReference type="GO" id="GO:0046983">
    <property type="term" value="F:protein dimerization activity"/>
    <property type="evidence" value="ECO:0007669"/>
    <property type="project" value="InterPro"/>
</dbReference>
<comment type="caution">
    <text evidence="2">The sequence shown here is derived from an EMBL/GenBank/DDBJ whole genome shotgun (WGS) entry which is preliminary data.</text>
</comment>
<proteinExistence type="predicted"/>
<gene>
    <name evidence="2" type="primary">ZMYM1_45</name>
    <name evidence="2" type="ORF">N1851_015759</name>
</gene>
<protein>
    <submittedName>
        <fullName evidence="2">Zinc finger MYM-type protein 1</fullName>
    </submittedName>
</protein>
<keyword evidence="3" id="KW-1185">Reference proteome</keyword>
<dbReference type="Proteomes" id="UP001174136">
    <property type="component" value="Unassembled WGS sequence"/>
</dbReference>
<dbReference type="EMBL" id="JAOPHQ010002863">
    <property type="protein sequence ID" value="KAK0145339.1"/>
    <property type="molecule type" value="Genomic_DNA"/>
</dbReference>
<dbReference type="InterPro" id="IPR012337">
    <property type="entry name" value="RNaseH-like_sf"/>
</dbReference>
<dbReference type="AlphaFoldDB" id="A0AA47MS93"/>
<dbReference type="SUPFAM" id="SSF53098">
    <property type="entry name" value="Ribonuclease H-like"/>
    <property type="match status" value="1"/>
</dbReference>
<sequence>MPKDTLQKHCTKVEKTLTAAGESDIDGAEIAQEIMNLPELPTQTTALEMLSFLHENNLQELYPNLWIALRIAVTLPVTVASAERSFSKLKLIKTYLRSSMAQERLSGLAIISINAEVAQQLSYDVLIDDFASRLVPLLTDLICSY</sequence>
<dbReference type="Pfam" id="PF05699">
    <property type="entry name" value="Dimer_Tnp_hAT"/>
    <property type="match status" value="1"/>
</dbReference>
<dbReference type="InterPro" id="IPR008906">
    <property type="entry name" value="HATC_C_dom"/>
</dbReference>
<accession>A0AA47MS93</accession>
<organism evidence="2 3">
    <name type="scientific">Merluccius polli</name>
    <name type="common">Benguela hake</name>
    <name type="synonym">Merluccius cadenati</name>
    <dbReference type="NCBI Taxonomy" id="89951"/>
    <lineage>
        <taxon>Eukaryota</taxon>
        <taxon>Metazoa</taxon>
        <taxon>Chordata</taxon>
        <taxon>Craniata</taxon>
        <taxon>Vertebrata</taxon>
        <taxon>Euteleostomi</taxon>
        <taxon>Actinopterygii</taxon>
        <taxon>Neopterygii</taxon>
        <taxon>Teleostei</taxon>
        <taxon>Neoteleostei</taxon>
        <taxon>Acanthomorphata</taxon>
        <taxon>Zeiogadaria</taxon>
        <taxon>Gadariae</taxon>
        <taxon>Gadiformes</taxon>
        <taxon>Gadoidei</taxon>
        <taxon>Merlucciidae</taxon>
        <taxon>Merluccius</taxon>
    </lineage>
</organism>
<dbReference type="PANTHER" id="PTHR45749">
    <property type="match status" value="1"/>
</dbReference>
<evidence type="ECO:0000313" key="2">
    <source>
        <dbReference type="EMBL" id="KAK0145339.1"/>
    </source>
</evidence>
<name>A0AA47MS93_MERPO</name>
<reference evidence="2" key="1">
    <citation type="journal article" date="2023" name="Front. Mar. Sci.">
        <title>A new Merluccius polli reference genome to investigate the effects of global change in West African waters.</title>
        <authorList>
            <person name="Mateo J.L."/>
            <person name="Blanco-Fernandez C."/>
            <person name="Garcia-Vazquez E."/>
            <person name="Machado-Schiaffino G."/>
        </authorList>
    </citation>
    <scope>NUCLEOTIDE SEQUENCE</scope>
    <source>
        <strain evidence="2">C29</strain>
        <tissue evidence="2">Fin</tissue>
    </source>
</reference>
<feature type="domain" description="HAT C-terminal dimerisation" evidence="1">
    <location>
        <begin position="38"/>
        <end position="115"/>
    </location>
</feature>